<evidence type="ECO:0000313" key="7">
    <source>
        <dbReference type="EMBL" id="RFA96747.1"/>
    </source>
</evidence>
<comment type="catalytic activity">
    <reaction evidence="3">
        <text>ATP + H2O = ADP + phosphate + H(+)</text>
        <dbReference type="Rhea" id="RHEA:13065"/>
        <dbReference type="ChEBI" id="CHEBI:15377"/>
        <dbReference type="ChEBI" id="CHEBI:15378"/>
        <dbReference type="ChEBI" id="CHEBI:30616"/>
        <dbReference type="ChEBI" id="CHEBI:43474"/>
        <dbReference type="ChEBI" id="CHEBI:456216"/>
        <dbReference type="EC" id="5.6.2.3"/>
    </reaction>
</comment>
<evidence type="ECO:0000313" key="8">
    <source>
        <dbReference type="Proteomes" id="UP000256877"/>
    </source>
</evidence>
<dbReference type="RefSeq" id="WP_116430583.1">
    <property type="nucleotide sequence ID" value="NZ_NMUF01000035.1"/>
</dbReference>
<organism evidence="7 8">
    <name type="scientific">Pyrobaculum aerophilum</name>
    <dbReference type="NCBI Taxonomy" id="13773"/>
    <lineage>
        <taxon>Archaea</taxon>
        <taxon>Thermoproteota</taxon>
        <taxon>Thermoprotei</taxon>
        <taxon>Thermoproteales</taxon>
        <taxon>Thermoproteaceae</taxon>
        <taxon>Pyrobaculum</taxon>
    </lineage>
</organism>
<dbReference type="AlphaFoldDB" id="A0A371R0H0"/>
<dbReference type="Pfam" id="PF01935">
    <property type="entry name" value="DUF87"/>
    <property type="match status" value="1"/>
</dbReference>
<sequence length="652" mass="74436">MNYYEKSAAIFALGLLFAAILAKLWPPLALLAVPLVLALGEEVLLWVYTRIAPLEPVRVLYEDGRIKAAYDPRHKLYHVFWRAEPVHSLYGIAAAPRLHELYTKLSLQRGEWLAYIVLGEEKYLRYTAKRLIPERVKQIEAVLKEYYVLKPAPVWLSSRKMPARWPYFTSLVFLPLAALSSVWFLLLIPVWALLYRRVRKWYREPYLMYALSHMSRATALPAAREMLEGMAAAESAAFGMMQKWAVAFTDWPPQELQKMFSRVYEGRDTAKRIIRMQELAPLLERMAKFNERPVLLYPFGVADVHSMWLVQDWAASLDFWVLKHGVKALSHDLARFPIFYGGKMLAVGREVQLGFDRFGRPVYVDLDALPTVHGVILGASGMGKSWTVGSWLNILSKVGVRIIITDPHGDYVKWALLNGAQVLEVPAVLPEDMPGVLARSAWFQRLLQEYGYEPIKSEAGVRAFLERLLSPKGISPKYEKVGEKRHVVYSISTLKKDEAMMAFFYGMLLVYLLELYIEQRVEKVETLIVFDEARLISKSGRTVLTDILESVVQGARKYGIAIWFVLQLETQLERDLLRSASLQLIFGGGEDVVKPMAEVLVLDRDDVSYLLTSVTPREASLSGQPYAMAVLRVKPRNLKYHMRIPLDPALKS</sequence>
<feature type="domain" description="Helicase HerA central" evidence="6">
    <location>
        <begin position="360"/>
        <end position="424"/>
    </location>
</feature>
<dbReference type="InterPro" id="IPR002789">
    <property type="entry name" value="HerA_central"/>
</dbReference>
<name>A0A371R0H0_9CREN</name>
<keyword evidence="5" id="KW-1133">Transmembrane helix</keyword>
<proteinExistence type="inferred from homology"/>
<keyword evidence="5" id="KW-0812">Transmembrane</keyword>
<dbReference type="PANTHER" id="PTHR42957">
    <property type="entry name" value="HELICASE MJ1565-RELATED"/>
    <property type="match status" value="1"/>
</dbReference>
<dbReference type="GO" id="GO:0043138">
    <property type="term" value="F:3'-5' DNA helicase activity"/>
    <property type="evidence" value="ECO:0007669"/>
    <property type="project" value="UniProtKB-EC"/>
</dbReference>
<dbReference type="SUPFAM" id="SSF52540">
    <property type="entry name" value="P-loop containing nucleoside triphosphate hydrolases"/>
    <property type="match status" value="1"/>
</dbReference>
<keyword evidence="5" id="KW-0472">Membrane</keyword>
<dbReference type="Gene3D" id="3.40.50.300">
    <property type="entry name" value="P-loop containing nucleotide triphosphate hydrolases"/>
    <property type="match status" value="1"/>
</dbReference>
<gene>
    <name evidence="7" type="ORF">CGL52_10650</name>
</gene>
<comment type="caution">
    <text evidence="7">The sequence shown here is derived from an EMBL/GenBank/DDBJ whole genome shotgun (WGS) entry which is preliminary data.</text>
</comment>
<dbReference type="EMBL" id="NMUF01000035">
    <property type="protein sequence ID" value="RFA96747.1"/>
    <property type="molecule type" value="Genomic_DNA"/>
</dbReference>
<evidence type="ECO:0000259" key="6">
    <source>
        <dbReference type="Pfam" id="PF01935"/>
    </source>
</evidence>
<dbReference type="PANTHER" id="PTHR42957:SF1">
    <property type="entry name" value="HELICASE MJ1565-RELATED"/>
    <property type="match status" value="1"/>
</dbReference>
<reference evidence="7 8" key="1">
    <citation type="submission" date="2017-07" db="EMBL/GenBank/DDBJ databases">
        <title>Draft genome sequence of aerobic hyperthermophilic archaea, Pyrobaculum aerophilum YKB31 and YKB32.</title>
        <authorList>
            <person name="Mochizuki T."/>
            <person name="Berliner A.J."/>
            <person name="Yoshida-Takashima Y."/>
            <person name="Takaki Y."/>
            <person name="Nunoura T."/>
            <person name="Takai K."/>
        </authorList>
    </citation>
    <scope>NUCLEOTIDE SEQUENCE [LARGE SCALE GENOMIC DNA]</scope>
    <source>
        <strain evidence="7 8">YKB32</strain>
    </source>
</reference>
<dbReference type="OrthoDB" id="29273at2157"/>
<dbReference type="InterPro" id="IPR027417">
    <property type="entry name" value="P-loop_NTPase"/>
</dbReference>
<dbReference type="GO" id="GO:0043139">
    <property type="term" value="F:5'-3' DNA helicase activity"/>
    <property type="evidence" value="ECO:0007669"/>
    <property type="project" value="UniProtKB-EC"/>
</dbReference>
<accession>A0A371R0H0</accession>
<protein>
    <recommendedName>
        <fullName evidence="6">Helicase HerA central domain-containing protein</fullName>
    </recommendedName>
</protein>
<comment type="similarity">
    <text evidence="1">Belongs to the HerA family.</text>
</comment>
<evidence type="ECO:0000256" key="5">
    <source>
        <dbReference type="SAM" id="Phobius"/>
    </source>
</evidence>
<comment type="catalytic activity">
    <reaction evidence="2">
        <text>Couples ATP hydrolysis with the unwinding of duplex DNA by translocating in the 3'-5' direction.</text>
        <dbReference type="EC" id="5.6.2.4"/>
    </reaction>
</comment>
<evidence type="ECO:0000256" key="4">
    <source>
        <dbReference type="ARBA" id="ARBA00048988"/>
    </source>
</evidence>
<evidence type="ECO:0000256" key="1">
    <source>
        <dbReference type="ARBA" id="ARBA00007816"/>
    </source>
</evidence>
<feature type="transmembrane region" description="Helical" evidence="5">
    <location>
        <begin position="165"/>
        <end position="194"/>
    </location>
</feature>
<evidence type="ECO:0000256" key="3">
    <source>
        <dbReference type="ARBA" id="ARBA00048954"/>
    </source>
</evidence>
<comment type="catalytic activity">
    <reaction evidence="4">
        <text>ATP + H2O = ADP + phosphate + H(+)</text>
        <dbReference type="Rhea" id="RHEA:13065"/>
        <dbReference type="ChEBI" id="CHEBI:15377"/>
        <dbReference type="ChEBI" id="CHEBI:15378"/>
        <dbReference type="ChEBI" id="CHEBI:30616"/>
        <dbReference type="ChEBI" id="CHEBI:43474"/>
        <dbReference type="ChEBI" id="CHEBI:456216"/>
        <dbReference type="EC" id="5.6.2.4"/>
    </reaction>
</comment>
<dbReference type="InterPro" id="IPR008571">
    <property type="entry name" value="HerA-like"/>
</dbReference>
<evidence type="ECO:0000256" key="2">
    <source>
        <dbReference type="ARBA" id="ARBA00034617"/>
    </source>
</evidence>
<dbReference type="Proteomes" id="UP000256877">
    <property type="component" value="Unassembled WGS sequence"/>
</dbReference>